<dbReference type="RefSeq" id="WP_084232286.1">
    <property type="nucleotide sequence ID" value="NZ_CP166874.1"/>
</dbReference>
<keyword evidence="1" id="KW-0812">Transmembrane</keyword>
<reference evidence="2" key="1">
    <citation type="submission" date="2017-08" db="EMBL/GenBank/DDBJ databases">
        <authorList>
            <person name="Alvarez-Ponce D."/>
            <person name="Weitzman C.L."/>
            <person name="Tillett R.L."/>
            <person name="Sandmeier F.C."/>
            <person name="Tracy C.R."/>
        </authorList>
    </citation>
    <scope>NUCLEOTIDE SEQUENCE [LARGE SCALE GENOMIC DNA]</scope>
    <source>
        <strain evidence="2">PS6</strain>
    </source>
</reference>
<dbReference type="EMBL" id="NQMN01000002">
    <property type="protein sequence ID" value="PAF54986.1"/>
    <property type="molecule type" value="Genomic_DNA"/>
</dbReference>
<proteinExistence type="predicted"/>
<keyword evidence="1" id="KW-1133">Transmembrane helix</keyword>
<protein>
    <recommendedName>
        <fullName evidence="4">DUF3137 domain-containing protein</fullName>
    </recommendedName>
</protein>
<dbReference type="Proteomes" id="UP000217033">
    <property type="component" value="Unassembled WGS sequence"/>
</dbReference>
<gene>
    <name evidence="2" type="ORF">CJF60_04615</name>
</gene>
<evidence type="ECO:0000256" key="1">
    <source>
        <dbReference type="SAM" id="Phobius"/>
    </source>
</evidence>
<organism evidence="2 3">
    <name type="scientific">Mycoplasmopsis agassizii</name>
    <dbReference type="NCBI Taxonomy" id="33922"/>
    <lineage>
        <taxon>Bacteria</taxon>
        <taxon>Bacillati</taxon>
        <taxon>Mycoplasmatota</taxon>
        <taxon>Mycoplasmoidales</taxon>
        <taxon>Metamycoplasmataceae</taxon>
        <taxon>Mycoplasmopsis</taxon>
    </lineage>
</organism>
<evidence type="ECO:0000313" key="3">
    <source>
        <dbReference type="Proteomes" id="UP000217033"/>
    </source>
</evidence>
<keyword evidence="3" id="KW-1185">Reference proteome</keyword>
<evidence type="ECO:0000313" key="2">
    <source>
        <dbReference type="EMBL" id="PAF54986.1"/>
    </source>
</evidence>
<keyword evidence="1" id="KW-0472">Membrane</keyword>
<feature type="transmembrane region" description="Helical" evidence="1">
    <location>
        <begin position="55"/>
        <end position="74"/>
    </location>
</feature>
<comment type="caution">
    <text evidence="2">The sequence shown here is derived from an EMBL/GenBank/DDBJ whole genome shotgun (WGS) entry which is preliminary data.</text>
</comment>
<sequence>MNDTKEINHIKHFSAKLKEQFINRHSEIISKKLIEYMNEKKQNIPAVIRFFLSKVYLIVFIISLLVGLITFIVWTRLFDANFANPNTYSDLVLYLLLGISVALMVISLFFLGLIWPLKKRAVKILNKSINHKEFFKIIFENLEDFDFTESIDKLLLNLVKYRQRGFPKIGDNASIFKFSPLFIFNYLNHQVVFQTQAWTWEQKLNGVNKNLYANVGMIEYSLSPEEKEQLKGYHFSLVSVLAETDNLKKIKLDSEEFNKKLKLRSNDEQLSKAIFTKDVQNTLLENFNAIDLDMYHIQKIDDNILVKFLPSSPKVLKVNFHYSDNFKKEVDFWTNNTLNEIYQMFALISIITTPNYLISSIYKNQKSEEVSDKK</sequence>
<feature type="transmembrane region" description="Helical" evidence="1">
    <location>
        <begin position="94"/>
        <end position="117"/>
    </location>
</feature>
<evidence type="ECO:0008006" key="4">
    <source>
        <dbReference type="Google" id="ProtNLM"/>
    </source>
</evidence>
<accession>A0ABX4H513</accession>
<name>A0ABX4H513_9BACT</name>